<protein>
    <submittedName>
        <fullName evidence="3">Uncharacterized protein</fullName>
    </submittedName>
</protein>
<feature type="transmembrane region" description="Helical" evidence="2">
    <location>
        <begin position="21"/>
        <end position="44"/>
    </location>
</feature>
<evidence type="ECO:0000256" key="2">
    <source>
        <dbReference type="SAM" id="Phobius"/>
    </source>
</evidence>
<dbReference type="RefSeq" id="WP_100139401.1">
    <property type="nucleotide sequence ID" value="NZ_MEIP01000025.1"/>
</dbReference>
<accession>A0A2N9XDN0</accession>
<reference evidence="3 4" key="1">
    <citation type="journal article" date="2017" name="MBio">
        <title>Type VI secretion-mediated competition in the bee gut microbiome.</title>
        <authorList>
            <person name="Steele M.I."/>
            <person name="Kwong W.K."/>
            <person name="Powell J.E."/>
            <person name="Whiteley M."/>
            <person name="Moran N.A."/>
        </authorList>
    </citation>
    <scope>NUCLEOTIDE SEQUENCE [LARGE SCALE GENOMIC DNA]</scope>
    <source>
        <strain evidence="3 4">Ruf1-X</strain>
    </source>
</reference>
<dbReference type="AlphaFoldDB" id="A0A2N9XDN0"/>
<evidence type="ECO:0000313" key="3">
    <source>
        <dbReference type="EMBL" id="PIT45336.1"/>
    </source>
</evidence>
<dbReference type="Proteomes" id="UP000229970">
    <property type="component" value="Unassembled WGS sequence"/>
</dbReference>
<gene>
    <name evidence="3" type="ORF">BHC46_09490</name>
</gene>
<keyword evidence="2" id="KW-1133">Transmembrane helix</keyword>
<evidence type="ECO:0000256" key="1">
    <source>
        <dbReference type="SAM" id="MobiDB-lite"/>
    </source>
</evidence>
<sequence length="175" mass="18363">MSTKPTAPETKNKKSAVKTGLSTFSKILLSLFLILVIFVVWFVFHAWQVLNTPQETANYASQTSFEVLTPTGAAGANNTTQSPVFVPNPAVTAASDSENINTASAPAIAETSGKDSTKPKATAPEEQEIQPLVPTNVTTTNNKDSSPLTPATPTPVVKPKPAANGANGKPLDNLF</sequence>
<keyword evidence="2" id="KW-0812">Transmembrane</keyword>
<proteinExistence type="predicted"/>
<organism evidence="3 4">
    <name type="scientific">Snodgrassella alvi</name>
    <dbReference type="NCBI Taxonomy" id="1196083"/>
    <lineage>
        <taxon>Bacteria</taxon>
        <taxon>Pseudomonadati</taxon>
        <taxon>Pseudomonadota</taxon>
        <taxon>Betaproteobacteria</taxon>
        <taxon>Neisseriales</taxon>
        <taxon>Neisseriaceae</taxon>
        <taxon>Snodgrassella</taxon>
    </lineage>
</organism>
<name>A0A2N9XDN0_9NEIS</name>
<evidence type="ECO:0000313" key="4">
    <source>
        <dbReference type="Proteomes" id="UP000229970"/>
    </source>
</evidence>
<feature type="region of interest" description="Disordered" evidence="1">
    <location>
        <begin position="104"/>
        <end position="175"/>
    </location>
</feature>
<keyword evidence="2" id="KW-0472">Membrane</keyword>
<dbReference type="EMBL" id="MEIP01000025">
    <property type="protein sequence ID" value="PIT45336.1"/>
    <property type="molecule type" value="Genomic_DNA"/>
</dbReference>
<comment type="caution">
    <text evidence="3">The sequence shown here is derived from an EMBL/GenBank/DDBJ whole genome shotgun (WGS) entry which is preliminary data.</text>
</comment>